<keyword evidence="2" id="KW-1185">Reference proteome</keyword>
<accession>A0A1H8MSY6</accession>
<evidence type="ECO:0000313" key="2">
    <source>
        <dbReference type="Proteomes" id="UP000199054"/>
    </source>
</evidence>
<dbReference type="Proteomes" id="UP000199054">
    <property type="component" value="Unassembled WGS sequence"/>
</dbReference>
<gene>
    <name evidence="1" type="ORF">SAMN04489859_104431</name>
</gene>
<dbReference type="SUPFAM" id="SSF54427">
    <property type="entry name" value="NTF2-like"/>
    <property type="match status" value="1"/>
</dbReference>
<protein>
    <recommendedName>
        <fullName evidence="3">SnoaL-like polyketide cyclase</fullName>
    </recommendedName>
</protein>
<dbReference type="STRING" id="34002.SAMN04489859_104431"/>
<dbReference type="Gene3D" id="3.10.450.50">
    <property type="match status" value="1"/>
</dbReference>
<evidence type="ECO:0000313" key="1">
    <source>
        <dbReference type="EMBL" id="SEO20323.1"/>
    </source>
</evidence>
<proteinExistence type="predicted"/>
<dbReference type="AlphaFoldDB" id="A0A1H8MSY6"/>
<name>A0A1H8MSY6_9RHOB</name>
<sequence length="79" mass="8825">MRSTATHRRPSVCGQPTGKKLTYRIIADCFVQADQITDEWLVRDQGAIVRQLGWEPVDFARDLIAREGGPELCTKPALA</sequence>
<reference evidence="1 2" key="1">
    <citation type="submission" date="2016-10" db="EMBL/GenBank/DDBJ databases">
        <authorList>
            <person name="de Groot N.N."/>
        </authorList>
    </citation>
    <scope>NUCLEOTIDE SEQUENCE [LARGE SCALE GENOMIC DNA]</scope>
    <source>
        <strain evidence="1 2">DSM 8512</strain>
    </source>
</reference>
<organism evidence="1 2">
    <name type="scientific">Paracoccus alcaliphilus</name>
    <dbReference type="NCBI Taxonomy" id="34002"/>
    <lineage>
        <taxon>Bacteria</taxon>
        <taxon>Pseudomonadati</taxon>
        <taxon>Pseudomonadota</taxon>
        <taxon>Alphaproteobacteria</taxon>
        <taxon>Rhodobacterales</taxon>
        <taxon>Paracoccaceae</taxon>
        <taxon>Paracoccus</taxon>
    </lineage>
</organism>
<dbReference type="InterPro" id="IPR032710">
    <property type="entry name" value="NTF2-like_dom_sf"/>
</dbReference>
<evidence type="ECO:0008006" key="3">
    <source>
        <dbReference type="Google" id="ProtNLM"/>
    </source>
</evidence>
<dbReference type="EMBL" id="FODE01000044">
    <property type="protein sequence ID" value="SEO20323.1"/>
    <property type="molecule type" value="Genomic_DNA"/>
</dbReference>